<organism evidence="2 3">
    <name type="scientific">Candidatus Aphodoplasma excrementigallinarum</name>
    <dbReference type="NCBI Taxonomy" id="2840673"/>
    <lineage>
        <taxon>Bacteria</taxon>
        <taxon>Bacillati</taxon>
        <taxon>Bacillota</taxon>
        <taxon>Clostridia</taxon>
        <taxon>Eubacteriales</taxon>
        <taxon>Candidatus Aphodoplasma</taxon>
    </lineage>
</organism>
<feature type="transmembrane region" description="Helical" evidence="1">
    <location>
        <begin position="142"/>
        <end position="167"/>
    </location>
</feature>
<gene>
    <name evidence="2" type="ORF">IAC74_07060</name>
</gene>
<feature type="transmembrane region" description="Helical" evidence="1">
    <location>
        <begin position="273"/>
        <end position="295"/>
    </location>
</feature>
<reference evidence="2" key="2">
    <citation type="journal article" date="2021" name="PeerJ">
        <title>Extensive microbial diversity within the chicken gut microbiome revealed by metagenomics and culture.</title>
        <authorList>
            <person name="Gilroy R."/>
            <person name="Ravi A."/>
            <person name="Getino M."/>
            <person name="Pursley I."/>
            <person name="Horton D.L."/>
            <person name="Alikhan N.F."/>
            <person name="Baker D."/>
            <person name="Gharbi K."/>
            <person name="Hall N."/>
            <person name="Watson M."/>
            <person name="Adriaenssens E.M."/>
            <person name="Foster-Nyarko E."/>
            <person name="Jarju S."/>
            <person name="Secka A."/>
            <person name="Antonio M."/>
            <person name="Oren A."/>
            <person name="Chaudhuri R.R."/>
            <person name="La Ragione R."/>
            <person name="Hildebrand F."/>
            <person name="Pallen M.J."/>
        </authorList>
    </citation>
    <scope>NUCLEOTIDE SEQUENCE</scope>
    <source>
        <strain evidence="2">4920</strain>
    </source>
</reference>
<dbReference type="Proteomes" id="UP000886743">
    <property type="component" value="Unassembled WGS sequence"/>
</dbReference>
<feature type="transmembrane region" description="Helical" evidence="1">
    <location>
        <begin position="39"/>
        <end position="56"/>
    </location>
</feature>
<dbReference type="AlphaFoldDB" id="A0A9D1NIL6"/>
<keyword evidence="1" id="KW-0812">Transmembrane</keyword>
<evidence type="ECO:0008006" key="4">
    <source>
        <dbReference type="Google" id="ProtNLM"/>
    </source>
</evidence>
<proteinExistence type="predicted"/>
<dbReference type="EMBL" id="DVOF01000209">
    <property type="protein sequence ID" value="HIV03319.1"/>
    <property type="molecule type" value="Genomic_DNA"/>
</dbReference>
<feature type="transmembrane region" description="Helical" evidence="1">
    <location>
        <begin position="12"/>
        <end position="33"/>
    </location>
</feature>
<accession>A0A9D1NIL6</accession>
<keyword evidence="1" id="KW-0472">Membrane</keyword>
<keyword evidence="1" id="KW-1133">Transmembrane helix</keyword>
<name>A0A9D1NIL6_9FIRM</name>
<feature type="transmembrane region" description="Helical" evidence="1">
    <location>
        <begin position="118"/>
        <end position="136"/>
    </location>
</feature>
<evidence type="ECO:0000313" key="2">
    <source>
        <dbReference type="EMBL" id="HIV03319.1"/>
    </source>
</evidence>
<comment type="caution">
    <text evidence="2">The sequence shown here is derived from an EMBL/GenBank/DDBJ whole genome shotgun (WGS) entry which is preliminary data.</text>
</comment>
<feature type="transmembrane region" description="Helical" evidence="1">
    <location>
        <begin position="187"/>
        <end position="208"/>
    </location>
</feature>
<feature type="transmembrane region" description="Helical" evidence="1">
    <location>
        <begin position="88"/>
        <end position="106"/>
    </location>
</feature>
<protein>
    <recommendedName>
        <fullName evidence="4">DUF4129 domain-containing protein</fullName>
    </recommendedName>
</protein>
<reference evidence="2" key="1">
    <citation type="submission" date="2020-10" db="EMBL/GenBank/DDBJ databases">
        <authorList>
            <person name="Gilroy R."/>
        </authorList>
    </citation>
    <scope>NUCLEOTIDE SEQUENCE</scope>
    <source>
        <strain evidence="2">4920</strain>
    </source>
</reference>
<feature type="transmembrane region" description="Helical" evidence="1">
    <location>
        <begin position="63"/>
        <end position="82"/>
    </location>
</feature>
<sequence>MVKDRGLLKVYILKTLAYTLPYHAIAAFLFYAVGSGMEACLYAFVLVIPAALCLLTRLKLRGYVWFVLAHAAILALSLLGGATPTEKTIYAALVLIMCGDSFRIAFGKKAEWEHRTSRLCVLVFAAGYAAAIAFGYPALLPLYVGELVAFLALYFLVQGSFKTWYFVQNSKEIANLPAGQIRRVSTLLLFAFGLLAVGVMLLMAQLPIDLPWADLENALRLAVQLIFTAIAWIYSPLTGQTGDAGQTQSSDITAALPDAPASASALAQLLEHIFYIVFLALAIAAVVAVLVYLFYRLQKRFAERGRMETDIVETVETDVIENGIGRMRDGIRQFFRPESNAQKVRRSYKKYVNRRRGKGETIPPAATPAEISKKIGTSGTEADAQIRAVYEKARYSEEPITKDDLLTIKRERKK</sequence>
<evidence type="ECO:0000256" key="1">
    <source>
        <dbReference type="SAM" id="Phobius"/>
    </source>
</evidence>
<evidence type="ECO:0000313" key="3">
    <source>
        <dbReference type="Proteomes" id="UP000886743"/>
    </source>
</evidence>